<evidence type="ECO:0000313" key="2">
    <source>
        <dbReference type="EMBL" id="BAS98555.1"/>
    </source>
</evidence>
<keyword evidence="3" id="KW-1185">Reference proteome</keyword>
<gene>
    <name evidence="2" type="ordered locus">Os06g0608550</name>
    <name evidence="2" type="ORF">OSNPB_060608550</name>
</gene>
<reference evidence="2 3" key="3">
    <citation type="journal article" date="2013" name="Rice">
        <title>Improvement of the Oryza sativa Nipponbare reference genome using next generation sequence and optical map data.</title>
        <authorList>
            <person name="Kawahara Y."/>
            <person name="de la Bastide M."/>
            <person name="Hamilton J.P."/>
            <person name="Kanamori H."/>
            <person name="McCombie W.R."/>
            <person name="Ouyang S."/>
            <person name="Schwartz D.C."/>
            <person name="Tanaka T."/>
            <person name="Wu J."/>
            <person name="Zhou S."/>
            <person name="Childs K.L."/>
            <person name="Davidson R.M."/>
            <person name="Lin H."/>
            <person name="Quesada-Ocampo L."/>
            <person name="Vaillancourt B."/>
            <person name="Sakai H."/>
            <person name="Lee S.S."/>
            <person name="Kim J."/>
            <person name="Numa H."/>
            <person name="Itoh T."/>
            <person name="Buell C.R."/>
            <person name="Matsumoto T."/>
        </authorList>
    </citation>
    <scope>NUCLEOTIDE SEQUENCE [LARGE SCALE GENOMIC DNA]</scope>
    <source>
        <strain evidence="3">cv. Nipponbare</strain>
    </source>
</reference>
<organism evidence="2 3">
    <name type="scientific">Oryza sativa subsp. japonica</name>
    <name type="common">Rice</name>
    <dbReference type="NCBI Taxonomy" id="39947"/>
    <lineage>
        <taxon>Eukaryota</taxon>
        <taxon>Viridiplantae</taxon>
        <taxon>Streptophyta</taxon>
        <taxon>Embryophyta</taxon>
        <taxon>Tracheophyta</taxon>
        <taxon>Spermatophyta</taxon>
        <taxon>Magnoliopsida</taxon>
        <taxon>Liliopsida</taxon>
        <taxon>Poales</taxon>
        <taxon>Poaceae</taxon>
        <taxon>BOP clade</taxon>
        <taxon>Oryzoideae</taxon>
        <taxon>Oryzeae</taxon>
        <taxon>Oryzinae</taxon>
        <taxon>Oryza</taxon>
        <taxon>Oryza sativa</taxon>
    </lineage>
</organism>
<dbReference type="AlphaFoldDB" id="A0A0P0WZ24"/>
<evidence type="ECO:0000313" key="3">
    <source>
        <dbReference type="Proteomes" id="UP000059680"/>
    </source>
</evidence>
<feature type="compositionally biased region" description="Low complexity" evidence="1">
    <location>
        <begin position="47"/>
        <end position="66"/>
    </location>
</feature>
<feature type="non-terminal residue" evidence="2">
    <location>
        <position position="75"/>
    </location>
</feature>
<dbReference type="Proteomes" id="UP000059680">
    <property type="component" value="Chromosome 6"/>
</dbReference>
<dbReference type="EMBL" id="AP014962">
    <property type="protein sequence ID" value="BAS98555.1"/>
    <property type="molecule type" value="Genomic_DNA"/>
</dbReference>
<name>A0A0P0WZ24_ORYSJ</name>
<feature type="region of interest" description="Disordered" evidence="1">
    <location>
        <begin position="47"/>
        <end position="75"/>
    </location>
</feature>
<dbReference type="InParanoid" id="A0A0P0WZ24"/>
<reference evidence="2 3" key="2">
    <citation type="journal article" date="2013" name="Plant Cell Physiol.">
        <title>Rice Annotation Project Database (RAP-DB): an integrative and interactive database for rice genomics.</title>
        <authorList>
            <person name="Sakai H."/>
            <person name="Lee S.S."/>
            <person name="Tanaka T."/>
            <person name="Numa H."/>
            <person name="Kim J."/>
            <person name="Kawahara Y."/>
            <person name="Wakimoto H."/>
            <person name="Yang C.C."/>
            <person name="Iwamoto M."/>
            <person name="Abe T."/>
            <person name="Yamada Y."/>
            <person name="Muto A."/>
            <person name="Inokuchi H."/>
            <person name="Ikemura T."/>
            <person name="Matsumoto T."/>
            <person name="Sasaki T."/>
            <person name="Itoh T."/>
        </authorList>
    </citation>
    <scope>NUCLEOTIDE SEQUENCE [LARGE SCALE GENOMIC DNA]</scope>
    <source>
        <strain evidence="3">cv. Nipponbare</strain>
    </source>
</reference>
<dbReference type="Gramene" id="Os06t0608550-00">
    <property type="protein sequence ID" value="Os06t0608550-00"/>
    <property type="gene ID" value="Os06g0608550"/>
</dbReference>
<proteinExistence type="predicted"/>
<dbReference type="PaxDb" id="39947-A0A0P0WZ24"/>
<evidence type="ECO:0000256" key="1">
    <source>
        <dbReference type="SAM" id="MobiDB-lite"/>
    </source>
</evidence>
<accession>A0A0P0WZ24</accession>
<protein>
    <submittedName>
        <fullName evidence="2">Os06g0608550 protein</fullName>
    </submittedName>
</protein>
<sequence>REIPNYIAISACKAANSSSSVLLLWAEGRVGCCTRTGAVGAVVVGARSSASNSSPSRSANSASSSSYQKQHILLQ</sequence>
<reference evidence="3" key="1">
    <citation type="journal article" date="2005" name="Nature">
        <title>The map-based sequence of the rice genome.</title>
        <authorList>
            <consortium name="International rice genome sequencing project (IRGSP)"/>
            <person name="Matsumoto T."/>
            <person name="Wu J."/>
            <person name="Kanamori H."/>
            <person name="Katayose Y."/>
            <person name="Fujisawa M."/>
            <person name="Namiki N."/>
            <person name="Mizuno H."/>
            <person name="Yamamoto K."/>
            <person name="Antonio B.A."/>
            <person name="Baba T."/>
            <person name="Sakata K."/>
            <person name="Nagamura Y."/>
            <person name="Aoki H."/>
            <person name="Arikawa K."/>
            <person name="Arita K."/>
            <person name="Bito T."/>
            <person name="Chiden Y."/>
            <person name="Fujitsuka N."/>
            <person name="Fukunaka R."/>
            <person name="Hamada M."/>
            <person name="Harada C."/>
            <person name="Hayashi A."/>
            <person name="Hijishita S."/>
            <person name="Honda M."/>
            <person name="Hosokawa S."/>
            <person name="Ichikawa Y."/>
            <person name="Idonuma A."/>
            <person name="Iijima M."/>
            <person name="Ikeda M."/>
            <person name="Ikeno M."/>
            <person name="Ito K."/>
            <person name="Ito S."/>
            <person name="Ito T."/>
            <person name="Ito Y."/>
            <person name="Ito Y."/>
            <person name="Iwabuchi A."/>
            <person name="Kamiya K."/>
            <person name="Karasawa W."/>
            <person name="Kurita K."/>
            <person name="Katagiri S."/>
            <person name="Kikuta A."/>
            <person name="Kobayashi H."/>
            <person name="Kobayashi N."/>
            <person name="Machita K."/>
            <person name="Maehara T."/>
            <person name="Masukawa M."/>
            <person name="Mizubayashi T."/>
            <person name="Mukai Y."/>
            <person name="Nagasaki H."/>
            <person name="Nagata Y."/>
            <person name="Naito S."/>
            <person name="Nakashima M."/>
            <person name="Nakama Y."/>
            <person name="Nakamichi Y."/>
            <person name="Nakamura M."/>
            <person name="Meguro A."/>
            <person name="Negishi M."/>
            <person name="Ohta I."/>
            <person name="Ohta T."/>
            <person name="Okamoto M."/>
            <person name="Ono N."/>
            <person name="Saji S."/>
            <person name="Sakaguchi M."/>
            <person name="Sakai K."/>
            <person name="Shibata M."/>
            <person name="Shimokawa T."/>
            <person name="Song J."/>
            <person name="Takazaki Y."/>
            <person name="Terasawa K."/>
            <person name="Tsugane M."/>
            <person name="Tsuji K."/>
            <person name="Ueda S."/>
            <person name="Waki K."/>
            <person name="Yamagata H."/>
            <person name="Yamamoto M."/>
            <person name="Yamamoto S."/>
            <person name="Yamane H."/>
            <person name="Yoshiki S."/>
            <person name="Yoshihara R."/>
            <person name="Yukawa K."/>
            <person name="Zhong H."/>
            <person name="Yano M."/>
            <person name="Yuan Q."/>
            <person name="Ouyang S."/>
            <person name="Liu J."/>
            <person name="Jones K.M."/>
            <person name="Gansberger K."/>
            <person name="Moffat K."/>
            <person name="Hill J."/>
            <person name="Bera J."/>
            <person name="Fadrosh D."/>
            <person name="Jin S."/>
            <person name="Johri S."/>
            <person name="Kim M."/>
            <person name="Overton L."/>
            <person name="Reardon M."/>
            <person name="Tsitrin T."/>
            <person name="Vuong H."/>
            <person name="Weaver B."/>
            <person name="Ciecko A."/>
            <person name="Tallon L."/>
            <person name="Jackson J."/>
            <person name="Pai G."/>
            <person name="Aken S.V."/>
            <person name="Utterback T."/>
            <person name="Reidmuller S."/>
            <person name="Feldblyum T."/>
            <person name="Hsiao J."/>
            <person name="Zismann V."/>
            <person name="Iobst S."/>
            <person name="de Vazeille A.R."/>
            <person name="Buell C.R."/>
            <person name="Ying K."/>
            <person name="Li Y."/>
            <person name="Lu T."/>
            <person name="Huang Y."/>
            <person name="Zhao Q."/>
            <person name="Feng Q."/>
            <person name="Zhang L."/>
            <person name="Zhu J."/>
            <person name="Weng Q."/>
            <person name="Mu J."/>
            <person name="Lu Y."/>
            <person name="Fan D."/>
            <person name="Liu Y."/>
            <person name="Guan J."/>
            <person name="Zhang Y."/>
            <person name="Yu S."/>
            <person name="Liu X."/>
            <person name="Zhang Y."/>
            <person name="Hong G."/>
            <person name="Han B."/>
            <person name="Choisne N."/>
            <person name="Demange N."/>
            <person name="Orjeda G."/>
            <person name="Samain S."/>
            <person name="Cattolico L."/>
            <person name="Pelletier E."/>
            <person name="Couloux A."/>
            <person name="Segurens B."/>
            <person name="Wincker P."/>
            <person name="D'Hont A."/>
            <person name="Scarpelli C."/>
            <person name="Weissenbach J."/>
            <person name="Salanoubat M."/>
            <person name="Quetier F."/>
            <person name="Yu Y."/>
            <person name="Kim H.R."/>
            <person name="Rambo T."/>
            <person name="Currie J."/>
            <person name="Collura K."/>
            <person name="Luo M."/>
            <person name="Yang T."/>
            <person name="Ammiraju J.S.S."/>
            <person name="Engler F."/>
            <person name="Soderlund C."/>
            <person name="Wing R.A."/>
            <person name="Palmer L.E."/>
            <person name="de la Bastide M."/>
            <person name="Spiegel L."/>
            <person name="Nascimento L."/>
            <person name="Zutavern T."/>
            <person name="O'Shaughnessy A."/>
            <person name="Dike S."/>
            <person name="Dedhia N."/>
            <person name="Preston R."/>
            <person name="Balija V."/>
            <person name="McCombie W.R."/>
            <person name="Chow T."/>
            <person name="Chen H."/>
            <person name="Chung M."/>
            <person name="Chen C."/>
            <person name="Shaw J."/>
            <person name="Wu H."/>
            <person name="Hsiao K."/>
            <person name="Chao Y."/>
            <person name="Chu M."/>
            <person name="Cheng C."/>
            <person name="Hour A."/>
            <person name="Lee P."/>
            <person name="Lin S."/>
            <person name="Lin Y."/>
            <person name="Liou J."/>
            <person name="Liu S."/>
            <person name="Hsing Y."/>
            <person name="Raghuvanshi S."/>
            <person name="Mohanty A."/>
            <person name="Bharti A.K."/>
            <person name="Gaur A."/>
            <person name="Gupta V."/>
            <person name="Kumar D."/>
            <person name="Ravi V."/>
            <person name="Vij S."/>
            <person name="Kapur A."/>
            <person name="Khurana P."/>
            <person name="Khurana P."/>
            <person name="Khurana J.P."/>
            <person name="Tyagi A.K."/>
            <person name="Gaikwad K."/>
            <person name="Singh A."/>
            <person name="Dalal V."/>
            <person name="Srivastava S."/>
            <person name="Dixit A."/>
            <person name="Pal A.K."/>
            <person name="Ghazi I.A."/>
            <person name="Yadav M."/>
            <person name="Pandit A."/>
            <person name="Bhargava A."/>
            <person name="Sureshbabu K."/>
            <person name="Batra K."/>
            <person name="Sharma T.R."/>
            <person name="Mohapatra T."/>
            <person name="Singh N.K."/>
            <person name="Messing J."/>
            <person name="Nelson A.B."/>
            <person name="Fuks G."/>
            <person name="Kavchok S."/>
            <person name="Keizer G."/>
            <person name="Linton E."/>
            <person name="Llaca V."/>
            <person name="Song R."/>
            <person name="Tanyolac B."/>
            <person name="Young S."/>
            <person name="Ho-Il K."/>
            <person name="Hahn J.H."/>
            <person name="Sangsakoo G."/>
            <person name="Vanavichit A."/>
            <person name="de Mattos Luiz.A.T."/>
            <person name="Zimmer P.D."/>
            <person name="Malone G."/>
            <person name="Dellagostin O."/>
            <person name="de Oliveira A.C."/>
            <person name="Bevan M."/>
            <person name="Bancroft I."/>
            <person name="Minx P."/>
            <person name="Cordum H."/>
            <person name="Wilson R."/>
            <person name="Cheng Z."/>
            <person name="Jin W."/>
            <person name="Jiang J."/>
            <person name="Leong S.A."/>
            <person name="Iwama H."/>
            <person name="Gojobori T."/>
            <person name="Itoh T."/>
            <person name="Niimura Y."/>
            <person name="Fujii Y."/>
            <person name="Habara T."/>
            <person name="Sakai H."/>
            <person name="Sato Y."/>
            <person name="Wilson G."/>
            <person name="Kumar K."/>
            <person name="McCouch S."/>
            <person name="Juretic N."/>
            <person name="Hoen D."/>
            <person name="Wright S."/>
            <person name="Bruskiewich R."/>
            <person name="Bureau T."/>
            <person name="Miyao A."/>
            <person name="Hirochika H."/>
            <person name="Nishikawa T."/>
            <person name="Kadowaki K."/>
            <person name="Sugiura M."/>
            <person name="Burr B."/>
            <person name="Sasaki T."/>
        </authorList>
    </citation>
    <scope>NUCLEOTIDE SEQUENCE [LARGE SCALE GENOMIC DNA]</scope>
    <source>
        <strain evidence="3">cv. Nipponbare</strain>
    </source>
</reference>